<organism evidence="4 5">
    <name type="scientific">Heliobacterium mobile</name>
    <name type="common">Heliobacillus mobilis</name>
    <dbReference type="NCBI Taxonomy" id="28064"/>
    <lineage>
        <taxon>Bacteria</taxon>
        <taxon>Bacillati</taxon>
        <taxon>Bacillota</taxon>
        <taxon>Clostridia</taxon>
        <taxon>Eubacteriales</taxon>
        <taxon>Heliobacteriaceae</taxon>
        <taxon>Heliobacterium</taxon>
    </lineage>
</organism>
<dbReference type="Pfam" id="PF01041">
    <property type="entry name" value="DegT_DnrJ_EryC1"/>
    <property type="match status" value="1"/>
</dbReference>
<dbReference type="GO" id="GO:0030170">
    <property type="term" value="F:pyridoxal phosphate binding"/>
    <property type="evidence" value="ECO:0007669"/>
    <property type="project" value="TreeGrafter"/>
</dbReference>
<dbReference type="InterPro" id="IPR015421">
    <property type="entry name" value="PyrdxlP-dep_Trfase_major"/>
</dbReference>
<keyword evidence="5" id="KW-1185">Reference proteome</keyword>
<comment type="caution">
    <text evidence="4">The sequence shown here is derived from an EMBL/GenBank/DDBJ whole genome shotgun (WGS) entry which is preliminary data.</text>
</comment>
<dbReference type="EMBL" id="WNKU01000013">
    <property type="protein sequence ID" value="MTV49642.1"/>
    <property type="molecule type" value="Genomic_DNA"/>
</dbReference>
<dbReference type="Gene3D" id="3.90.1150.10">
    <property type="entry name" value="Aspartate Aminotransferase, domain 1"/>
    <property type="match status" value="1"/>
</dbReference>
<dbReference type="CDD" id="cd00616">
    <property type="entry name" value="AHBA_syn"/>
    <property type="match status" value="1"/>
</dbReference>
<dbReference type="PANTHER" id="PTHR30244:SF34">
    <property type="entry name" value="DTDP-4-AMINO-4,6-DIDEOXYGALACTOSE TRANSAMINASE"/>
    <property type="match status" value="1"/>
</dbReference>
<name>A0A6I3SLY3_HELMO</name>
<keyword evidence="4" id="KW-0032">Aminotransferase</keyword>
<dbReference type="InterPro" id="IPR015424">
    <property type="entry name" value="PyrdxlP-dep_Trfase"/>
</dbReference>
<feature type="modified residue" description="N6-(pyridoxal phosphate)lysine" evidence="2">
    <location>
        <position position="185"/>
    </location>
</feature>
<dbReference type="GO" id="GO:0000271">
    <property type="term" value="P:polysaccharide biosynthetic process"/>
    <property type="evidence" value="ECO:0007669"/>
    <property type="project" value="TreeGrafter"/>
</dbReference>
<proteinExistence type="inferred from homology"/>
<dbReference type="NCBIfam" id="TIGR03588">
    <property type="entry name" value="PseC"/>
    <property type="match status" value="1"/>
</dbReference>
<evidence type="ECO:0000313" key="5">
    <source>
        <dbReference type="Proteomes" id="UP000430670"/>
    </source>
</evidence>
<dbReference type="InterPro" id="IPR020026">
    <property type="entry name" value="PseC"/>
</dbReference>
<dbReference type="Proteomes" id="UP000430670">
    <property type="component" value="Unassembled WGS sequence"/>
</dbReference>
<protein>
    <submittedName>
        <fullName evidence="4">UDP-4-amino-4, 6-dideoxy-N-acetyl-beta-L-altrosamine transaminase</fullName>
        <ecNumber evidence="4">2.6.1.92</ecNumber>
    </submittedName>
</protein>
<dbReference type="GO" id="GO:0008483">
    <property type="term" value="F:transaminase activity"/>
    <property type="evidence" value="ECO:0007669"/>
    <property type="project" value="UniProtKB-KW"/>
</dbReference>
<evidence type="ECO:0000256" key="2">
    <source>
        <dbReference type="PIRSR" id="PIRSR000390-2"/>
    </source>
</evidence>
<dbReference type="EC" id="2.6.1.92" evidence="4"/>
<comment type="similarity">
    <text evidence="3">Belongs to the DegT/DnrJ/EryC1 family.</text>
</comment>
<evidence type="ECO:0000256" key="1">
    <source>
        <dbReference type="PIRSR" id="PIRSR000390-1"/>
    </source>
</evidence>
<evidence type="ECO:0000256" key="3">
    <source>
        <dbReference type="RuleBase" id="RU004508"/>
    </source>
</evidence>
<dbReference type="SUPFAM" id="SSF53383">
    <property type="entry name" value="PLP-dependent transferases"/>
    <property type="match status" value="1"/>
</dbReference>
<dbReference type="OrthoDB" id="9810913at2"/>
<dbReference type="AlphaFoldDB" id="A0A6I3SLY3"/>
<keyword evidence="2 3" id="KW-0663">Pyridoxal phosphate</keyword>
<dbReference type="Gene3D" id="3.40.640.10">
    <property type="entry name" value="Type I PLP-dependent aspartate aminotransferase-like (Major domain)"/>
    <property type="match status" value="1"/>
</dbReference>
<feature type="active site" description="Proton acceptor" evidence="1">
    <location>
        <position position="185"/>
    </location>
</feature>
<dbReference type="PIRSF" id="PIRSF000390">
    <property type="entry name" value="PLP_StrS"/>
    <property type="match status" value="1"/>
</dbReference>
<gene>
    <name evidence="4" type="primary">pseC</name>
    <name evidence="4" type="ORF">GJ688_11715</name>
</gene>
<dbReference type="InterPro" id="IPR000653">
    <property type="entry name" value="DegT/StrS_aminotransferase"/>
</dbReference>
<dbReference type="InterPro" id="IPR015422">
    <property type="entry name" value="PyrdxlP-dep_Trfase_small"/>
</dbReference>
<dbReference type="PANTHER" id="PTHR30244">
    <property type="entry name" value="TRANSAMINASE"/>
    <property type="match status" value="1"/>
</dbReference>
<reference evidence="4 5" key="1">
    <citation type="submission" date="2019-11" db="EMBL/GenBank/DDBJ databases">
        <title>Whole-genome sequence of a the green, strictly anaerobic photosynthetic bacterium Heliobacillus mobilis DSM 6151.</title>
        <authorList>
            <person name="Kyndt J.A."/>
            <person name="Meyer T.E."/>
        </authorList>
    </citation>
    <scope>NUCLEOTIDE SEQUENCE [LARGE SCALE GENOMIC DNA]</scope>
    <source>
        <strain evidence="4 5">DSM 6151</strain>
    </source>
</reference>
<keyword evidence="4" id="KW-0808">Transferase</keyword>
<evidence type="ECO:0000313" key="4">
    <source>
        <dbReference type="EMBL" id="MTV49642.1"/>
    </source>
</evidence>
<accession>A0A6I3SLY3</accession>
<sequence length="388" mass="43136">MSVRPFIPYARQHIDDEDIAAVAEVLRKDYLTTGPVVDSFEAKIAQRVQAAFGVAFSSGTDALHGAYSASGFGPGDEVIVPAMTFAATANAALYVGAKPVFADVESDTGNMHVSQLEPLINARTKAIVAVHYAGLPADMAEIHKLACHYGLTVIEDAAHALGAYYHGKPIGAVSSLTCFSFHPVKHITTGEGGMVVSDDLQLRRKLQRFRTHGVTRIPEEMAGNDGDWYYEMVELGYNYRLTDIQAGLGLSQLEKLDRFLTRRREIAERYDEALKDLAEKERIQLPGKREGRQSAWHLYVIGVQNDHSGERRKSLYDYLRSRGIGVNVHYVPVYLHPYYRSLGYTAGLCPKAEQFYRRSISLPIFYGLTDAEQERVIDCLRDGVKACL</sequence>